<name>A0ABQ7MND6_BRACM</name>
<accession>A0ABQ7MND6</accession>
<dbReference type="CDD" id="cd00121">
    <property type="entry name" value="MATH"/>
    <property type="match status" value="2"/>
</dbReference>
<evidence type="ECO:0000313" key="4">
    <source>
        <dbReference type="Proteomes" id="UP000823674"/>
    </source>
</evidence>
<dbReference type="InterPro" id="IPR008974">
    <property type="entry name" value="TRAF-like"/>
</dbReference>
<feature type="non-terminal residue" evidence="3">
    <location>
        <position position="1"/>
    </location>
</feature>
<dbReference type="PROSITE" id="PS50144">
    <property type="entry name" value="MATH"/>
    <property type="match status" value="2"/>
</dbReference>
<dbReference type="PANTHER" id="PTHR46162:SF39">
    <property type="entry name" value="MATH DOMAIN-CONTAINING PROTEIN"/>
    <property type="match status" value="1"/>
</dbReference>
<dbReference type="Gene3D" id="2.60.210.10">
    <property type="entry name" value="Apoptosis, Tumor Necrosis Factor Receptor Associated Protein 2, Chain A"/>
    <property type="match status" value="2"/>
</dbReference>
<dbReference type="Pfam" id="PF22486">
    <property type="entry name" value="MATH_2"/>
    <property type="match status" value="2"/>
</dbReference>
<keyword evidence="1" id="KW-1133">Transmembrane helix</keyword>
<protein>
    <recommendedName>
        <fullName evidence="2">MATH domain-containing protein</fullName>
    </recommendedName>
</protein>
<keyword evidence="1" id="KW-0472">Membrane</keyword>
<dbReference type="SUPFAM" id="SSF49599">
    <property type="entry name" value="TRAF domain-like"/>
    <property type="match status" value="2"/>
</dbReference>
<organism evidence="3 4">
    <name type="scientific">Brassica rapa subsp. trilocularis</name>
    <dbReference type="NCBI Taxonomy" id="1813537"/>
    <lineage>
        <taxon>Eukaryota</taxon>
        <taxon>Viridiplantae</taxon>
        <taxon>Streptophyta</taxon>
        <taxon>Embryophyta</taxon>
        <taxon>Tracheophyta</taxon>
        <taxon>Spermatophyta</taxon>
        <taxon>Magnoliopsida</taxon>
        <taxon>eudicotyledons</taxon>
        <taxon>Gunneridae</taxon>
        <taxon>Pentapetalae</taxon>
        <taxon>rosids</taxon>
        <taxon>malvids</taxon>
        <taxon>Brassicales</taxon>
        <taxon>Brassicaceae</taxon>
        <taxon>Brassiceae</taxon>
        <taxon>Brassica</taxon>
    </lineage>
</organism>
<feature type="transmembrane region" description="Helical" evidence="1">
    <location>
        <begin position="28"/>
        <end position="48"/>
    </location>
</feature>
<proteinExistence type="predicted"/>
<keyword evidence="4" id="KW-1185">Reference proteome</keyword>
<feature type="domain" description="MATH" evidence="2">
    <location>
        <begin position="245"/>
        <end position="372"/>
    </location>
</feature>
<dbReference type="PANTHER" id="PTHR46162">
    <property type="entry name" value="TRAF-LIKE FAMILY PROTEIN"/>
    <property type="match status" value="1"/>
</dbReference>
<reference evidence="3 4" key="1">
    <citation type="submission" date="2021-03" db="EMBL/GenBank/DDBJ databases">
        <authorList>
            <person name="King G.J."/>
            <person name="Bancroft I."/>
            <person name="Baten A."/>
            <person name="Bloomfield J."/>
            <person name="Borpatragohain P."/>
            <person name="He Z."/>
            <person name="Irish N."/>
            <person name="Irwin J."/>
            <person name="Liu K."/>
            <person name="Mauleon R.P."/>
            <person name="Moore J."/>
            <person name="Morris R."/>
            <person name="Ostergaard L."/>
            <person name="Wang B."/>
            <person name="Wells R."/>
        </authorList>
    </citation>
    <scope>NUCLEOTIDE SEQUENCE [LARGE SCALE GENOMIC DNA]</scope>
    <source>
        <strain evidence="3">R-o-18</strain>
        <tissue evidence="3">Leaf</tissue>
    </source>
</reference>
<evidence type="ECO:0000259" key="2">
    <source>
        <dbReference type="PROSITE" id="PS50144"/>
    </source>
</evidence>
<dbReference type="InterPro" id="IPR002083">
    <property type="entry name" value="MATH/TRAF_dom"/>
</dbReference>
<dbReference type="Proteomes" id="UP000823674">
    <property type="component" value="Chromosome A04"/>
</dbReference>
<gene>
    <name evidence="3" type="primary">A04p014220.1_BraROA</name>
    <name evidence="3" type="ORF">IGI04_014804</name>
</gene>
<comment type="caution">
    <text evidence="3">The sequence shown here is derived from an EMBL/GenBank/DDBJ whole genome shotgun (WGS) entry which is preliminary data.</text>
</comment>
<evidence type="ECO:0000256" key="1">
    <source>
        <dbReference type="SAM" id="Phobius"/>
    </source>
</evidence>
<keyword evidence="1" id="KW-0812">Transmembrane</keyword>
<sequence length="391" mass="44340">KKEGDKQGTRRRPCSPENDYKLGLKVNLNGAVLLFSCFFCAVFATIPLNPLATTQSTNAVPCNTHGSRVAKAYGVDANLSAEQRFMRDRPPSSYCVRIEGCSELITKSPNVQKYETRPFSVGGFNWTFIIEPFGSTTNLGTWISAYVAIDPKGLVGENREVYADLRFLAYSKTFDQYWTSMDTDIRRFHQSRTTWGNPNFIRHVNFIAKDREYIFDNDQCVFGVDISVFPFFNKWEVLSIDKTVYGPNSWKLLKFSTLTRDFYVSDEFSIGGKTWAFKVYPNGYGTGEGNSLSLYLTLTENQTLKPYEKVYVRAKLRVLDQKQSRHLEKPILSWFNATGESSGLERFVSLTDLQNPAKGFIVNDSLSVQVQFEAVSSTNYYSSNAAQISSF</sequence>
<dbReference type="EMBL" id="JADBGQ010000004">
    <property type="protein sequence ID" value="KAG5400197.1"/>
    <property type="molecule type" value="Genomic_DNA"/>
</dbReference>
<feature type="domain" description="MATH" evidence="2">
    <location>
        <begin position="91"/>
        <end position="226"/>
    </location>
</feature>
<evidence type="ECO:0000313" key="3">
    <source>
        <dbReference type="EMBL" id="KAG5400197.1"/>
    </source>
</evidence>
<dbReference type="SMART" id="SM00061">
    <property type="entry name" value="MATH"/>
    <property type="match status" value="1"/>
</dbReference>